<name>A0ACC0D469_9PEZI</name>
<protein>
    <submittedName>
        <fullName evidence="1">Uncharacterized protein</fullName>
    </submittedName>
</protein>
<comment type="caution">
    <text evidence="1">The sequence shown here is derived from an EMBL/GenBank/DDBJ whole genome shotgun (WGS) entry which is preliminary data.</text>
</comment>
<keyword evidence="2" id="KW-1185">Reference proteome</keyword>
<dbReference type="EMBL" id="MU394308">
    <property type="protein sequence ID" value="KAI6087438.1"/>
    <property type="molecule type" value="Genomic_DNA"/>
</dbReference>
<gene>
    <name evidence="1" type="ORF">F4821DRAFT_259094</name>
</gene>
<accession>A0ACC0D469</accession>
<proteinExistence type="predicted"/>
<evidence type="ECO:0000313" key="1">
    <source>
        <dbReference type="EMBL" id="KAI6087438.1"/>
    </source>
</evidence>
<reference evidence="1 2" key="1">
    <citation type="journal article" date="2022" name="New Phytol.">
        <title>Ecological generalism drives hyperdiversity of secondary metabolite gene clusters in xylarialean endophytes.</title>
        <authorList>
            <person name="Franco M.E.E."/>
            <person name="Wisecaver J.H."/>
            <person name="Arnold A.E."/>
            <person name="Ju Y.M."/>
            <person name="Slot J.C."/>
            <person name="Ahrendt S."/>
            <person name="Moore L.P."/>
            <person name="Eastman K.E."/>
            <person name="Scott K."/>
            <person name="Konkel Z."/>
            <person name="Mondo S.J."/>
            <person name="Kuo A."/>
            <person name="Hayes R.D."/>
            <person name="Haridas S."/>
            <person name="Andreopoulos B."/>
            <person name="Riley R."/>
            <person name="LaButti K."/>
            <person name="Pangilinan J."/>
            <person name="Lipzen A."/>
            <person name="Amirebrahimi M."/>
            <person name="Yan J."/>
            <person name="Adam C."/>
            <person name="Keymanesh K."/>
            <person name="Ng V."/>
            <person name="Louie K."/>
            <person name="Northen T."/>
            <person name="Drula E."/>
            <person name="Henrissat B."/>
            <person name="Hsieh H.M."/>
            <person name="Youens-Clark K."/>
            <person name="Lutzoni F."/>
            <person name="Miadlikowska J."/>
            <person name="Eastwood D.C."/>
            <person name="Hamelin R.C."/>
            <person name="Grigoriev I.V."/>
            <person name="U'Ren J.M."/>
        </authorList>
    </citation>
    <scope>NUCLEOTIDE SEQUENCE [LARGE SCALE GENOMIC DNA]</scope>
    <source>
        <strain evidence="1 2">ER1909</strain>
    </source>
</reference>
<dbReference type="Proteomes" id="UP001497680">
    <property type="component" value="Unassembled WGS sequence"/>
</dbReference>
<organism evidence="1 2">
    <name type="scientific">Hypoxylon rubiginosum</name>
    <dbReference type="NCBI Taxonomy" id="110542"/>
    <lineage>
        <taxon>Eukaryota</taxon>
        <taxon>Fungi</taxon>
        <taxon>Dikarya</taxon>
        <taxon>Ascomycota</taxon>
        <taxon>Pezizomycotina</taxon>
        <taxon>Sordariomycetes</taxon>
        <taxon>Xylariomycetidae</taxon>
        <taxon>Xylariales</taxon>
        <taxon>Hypoxylaceae</taxon>
        <taxon>Hypoxylon</taxon>
    </lineage>
</organism>
<sequence>MDISNENLRARFTQLRQFISDSSFSREEVRYLRILLSKNRLDIINELPIELVVQIAESLDLSDFAVCTAVSRQRREVFHSSPIISHFVNRFCPSLAHRSRGIQASQEEGLEVLLKIGRARHGVNVYVSKAFLWKYESIFQLDPEYHINHQDVTATYAQYNVDGDDPNPDGVSSLGALYSTGKIAWRPKRHIVVVDSFWSRTRKIFSAPAGPLVAPELRLLAMGNHLIVGAMDRLLVAWDHVRNTYQEKKLPGSAKTAATEGPRVAVILYSGDVFLWEFGGSLKALSTVPLVNYHNFHTDTFAHWQSNLAVVFHPTCSRTFFLASAYDMIVDSSAASKRVVYEFNDTRHIRTFELGVAPISSRRTGLVSIRKLLPYRRDIIGFYEQPFKTDIHETFVEFDIYAREFTARVGEEFNHQKFGWCTMDSNADLDFFVAFNNNGYLAASYQPGFNF</sequence>
<evidence type="ECO:0000313" key="2">
    <source>
        <dbReference type="Proteomes" id="UP001497680"/>
    </source>
</evidence>